<protein>
    <recommendedName>
        <fullName evidence="1">[acyl-carrier-protein] S-malonyltransferase</fullName>
        <ecNumber evidence="1">2.3.1.39</ecNumber>
    </recommendedName>
</protein>
<evidence type="ECO:0000313" key="6">
    <source>
        <dbReference type="Proteomes" id="UP000675409"/>
    </source>
</evidence>
<gene>
    <name evidence="5" type="ORF">HGK34_14110</name>
</gene>
<dbReference type="PANTHER" id="PTHR42681:SF1">
    <property type="entry name" value="MALONYL-COA-ACYL CARRIER PROTEIN TRANSACYLASE, MITOCHONDRIAL"/>
    <property type="match status" value="1"/>
</dbReference>
<keyword evidence="3" id="KW-0012">Acyltransferase</keyword>
<keyword evidence="2" id="KW-0808">Transferase</keyword>
<evidence type="ECO:0000256" key="1">
    <source>
        <dbReference type="ARBA" id="ARBA00013258"/>
    </source>
</evidence>
<evidence type="ECO:0000313" key="5">
    <source>
        <dbReference type="EMBL" id="MBL0887398.1"/>
    </source>
</evidence>
<evidence type="ECO:0000256" key="3">
    <source>
        <dbReference type="ARBA" id="ARBA00023315"/>
    </source>
</evidence>
<dbReference type="PANTHER" id="PTHR42681">
    <property type="entry name" value="MALONYL-COA-ACYL CARRIER PROTEIN TRANSACYLASE, MITOCHONDRIAL"/>
    <property type="match status" value="1"/>
</dbReference>
<proteinExistence type="predicted"/>
<sequence>MVGMFPGLGSRAAYRNLGPLLRESGIEEVTRIYHEAAGALGIAPEHLQGAPEHLPSGRLERQGHVGALVVTHSLALEAYLRATAERNGAALTFRAYTGESFGILSAAVASGSLSVADGARIARVFTPLSLVVAEGLHDGEPLARELAEYVPESAVGKPVVPEPFHVLGVRGAPDALAAALEAVAGAFDTQDVEVHKRYSPTQTNVYVRDGARRAFDRLLGGLGHVDVVELKEPTTFLAHSARMEALRTGLGWFMEANGIQAVAPRVPVIANHRTGVLTAAEDVHEAVLAMTDQVMDSHATVETLDSLHADLAIELGPGRRSVTLLQDSNVRTPVTAYTGTSAEARRLFRAINGVSGLKRELEQIRPEGDHLEPRHLDVLRALFRSFAQDPFIEAYTARAISRVITREMLRADQDGSPAYYRLLEAFQHTLAHRAEVDVEAGELVLRARRKKRNVGDAANLGRNYLELRTVDGWGTLSDRCVEDSGSPETLVVRFTGLPGADEMALRRQVRRLVTDQPLARMVRESLAERAERAVPATSTADRITYHHTLYHLMRLHRPAVLAQRDRYLRGDDPLGWLSALAVSGAATPADVVELYELRLHGTHDREVLGRALDRLDAALQDAQTPVIAPDGVPLYARRDIATATRSVFLAGALDTGVAATHLAGDTWSIAFDPGAVPDPGREAAARTVVISSDLDVSKRGVNTPLDRLDDSSALELTVEKGLVLHHAQGRRILSTTVNAYIETDERVVGFGAGGSESMTVFLVKDGSTRTVVRKILSEALVTAAWRADGEGVMLPPFAKARQQAEFLRHLPEPVSRYFPEVYDVLERELPVPGAGPDGPGTHHEVIYEMSFVAGDEVSRYVERHSPPPRVVAKIYQAVYQVLERDIHAVNRVPAPGGTLDESYLRKIEDRLDLCRRTAPQTFGPQLLDPETITINGHTQRNATALVRWFREHPEYHQVLEPRFHSLVMGDTNTENIKISHTGPLRTAQDLIEHGASRREVDAALAAITPTTLGIKFLDPRAIGYRSTGRETIDDPMYDNKPWHNSIGHYDEIHFEHFQLDVRTSGTAPQVRVEFDEGNPFQRAYRVRDVVPHGLAVHPAEPRGMEDHFAAVMTEALGLDDPASPYLADDPYWLVRFVFMMGTHFTAMPPFHFQAELDGTLTDTYQVQRRPVAIYCEGVKWLNWAVEILEGERTSFLGIPVPALP</sequence>
<dbReference type="Gene3D" id="3.40.366.10">
    <property type="entry name" value="Malonyl-Coenzyme A Acyl Carrier Protein, domain 2"/>
    <property type="match status" value="1"/>
</dbReference>
<dbReference type="EMBL" id="JABBYC010000027">
    <property type="protein sequence ID" value="MBL0887398.1"/>
    <property type="molecule type" value="Genomic_DNA"/>
</dbReference>
<comment type="catalytic activity">
    <reaction evidence="4">
        <text>holo-[ACP] + malonyl-CoA = malonyl-[ACP] + CoA</text>
        <dbReference type="Rhea" id="RHEA:41792"/>
        <dbReference type="Rhea" id="RHEA-COMP:9623"/>
        <dbReference type="Rhea" id="RHEA-COMP:9685"/>
        <dbReference type="ChEBI" id="CHEBI:57287"/>
        <dbReference type="ChEBI" id="CHEBI:57384"/>
        <dbReference type="ChEBI" id="CHEBI:64479"/>
        <dbReference type="ChEBI" id="CHEBI:78449"/>
        <dbReference type="EC" id="2.3.1.39"/>
    </reaction>
</comment>
<keyword evidence="6" id="KW-1185">Reference proteome</keyword>
<evidence type="ECO:0000256" key="2">
    <source>
        <dbReference type="ARBA" id="ARBA00022679"/>
    </source>
</evidence>
<dbReference type="EC" id="2.3.1.39" evidence="1"/>
<accession>A0ABS1LMX6</accession>
<dbReference type="InterPro" id="IPR016035">
    <property type="entry name" value="Acyl_Trfase/lysoPLipase"/>
</dbReference>
<dbReference type="Proteomes" id="UP000675409">
    <property type="component" value="Unassembled WGS sequence"/>
</dbReference>
<dbReference type="Gene3D" id="3.30.70.250">
    <property type="entry name" value="Malonyl-CoA ACP transacylase, ACP-binding"/>
    <property type="match status" value="1"/>
</dbReference>
<dbReference type="InterPro" id="IPR050858">
    <property type="entry name" value="Mal-CoA-ACP_Trans/PKS_FabD"/>
</dbReference>
<evidence type="ECO:0000256" key="4">
    <source>
        <dbReference type="ARBA" id="ARBA00048462"/>
    </source>
</evidence>
<dbReference type="InterPro" id="IPR001227">
    <property type="entry name" value="Ac_transferase_dom_sf"/>
</dbReference>
<name>A0ABS1LMX6_9MICO</name>
<comment type="caution">
    <text evidence="5">The sequence shown here is derived from an EMBL/GenBank/DDBJ whole genome shotgun (WGS) entry which is preliminary data.</text>
</comment>
<organism evidence="5 6">
    <name type="scientific">Myceligenerans indicum</name>
    <dbReference type="NCBI Taxonomy" id="2593663"/>
    <lineage>
        <taxon>Bacteria</taxon>
        <taxon>Bacillati</taxon>
        <taxon>Actinomycetota</taxon>
        <taxon>Actinomycetes</taxon>
        <taxon>Micrococcales</taxon>
        <taxon>Promicromonosporaceae</taxon>
        <taxon>Myceligenerans</taxon>
    </lineage>
</organism>
<reference evidence="5 6" key="1">
    <citation type="journal article" date="2021" name="Arch. Microbiol.">
        <title>Myceligenerans indicum sp. nov., an actinobacterium isolated from mangrove sediment of Sundarbans, India.</title>
        <authorList>
            <person name="Asha K."/>
            <person name="Bhadury P."/>
        </authorList>
    </citation>
    <scope>NUCLEOTIDE SEQUENCE [LARGE SCALE GENOMIC DNA]</scope>
    <source>
        <strain evidence="5 6">I2</strain>
    </source>
</reference>
<dbReference type="SUPFAM" id="SSF52151">
    <property type="entry name" value="FabD/lysophospholipase-like"/>
    <property type="match status" value="1"/>
</dbReference>